<dbReference type="Proteomes" id="UP000327157">
    <property type="component" value="Chromosome 6"/>
</dbReference>
<dbReference type="AlphaFoldDB" id="A0A5N5I9H8"/>
<organism evidence="2 3">
    <name type="scientific">Pyrus ussuriensis x Pyrus communis</name>
    <dbReference type="NCBI Taxonomy" id="2448454"/>
    <lineage>
        <taxon>Eukaryota</taxon>
        <taxon>Viridiplantae</taxon>
        <taxon>Streptophyta</taxon>
        <taxon>Embryophyta</taxon>
        <taxon>Tracheophyta</taxon>
        <taxon>Spermatophyta</taxon>
        <taxon>Magnoliopsida</taxon>
        <taxon>eudicotyledons</taxon>
        <taxon>Gunneridae</taxon>
        <taxon>Pentapetalae</taxon>
        <taxon>rosids</taxon>
        <taxon>fabids</taxon>
        <taxon>Rosales</taxon>
        <taxon>Rosaceae</taxon>
        <taxon>Amygdaloideae</taxon>
        <taxon>Maleae</taxon>
        <taxon>Pyrus</taxon>
    </lineage>
</organism>
<name>A0A5N5I9H8_9ROSA</name>
<evidence type="ECO:0000313" key="3">
    <source>
        <dbReference type="Proteomes" id="UP000327157"/>
    </source>
</evidence>
<feature type="compositionally biased region" description="Acidic residues" evidence="1">
    <location>
        <begin position="110"/>
        <end position="120"/>
    </location>
</feature>
<protein>
    <submittedName>
        <fullName evidence="2">DNA-directed RNA polymerase III subunit RPC3-like</fullName>
    </submittedName>
</protein>
<keyword evidence="2" id="KW-0240">DNA-directed RNA polymerase</keyword>
<reference evidence="2 3" key="3">
    <citation type="submission" date="2019-11" db="EMBL/GenBank/DDBJ databases">
        <title>A de novo genome assembly of a pear dwarfing rootstock.</title>
        <authorList>
            <person name="Wang F."/>
            <person name="Wang J."/>
            <person name="Li S."/>
            <person name="Zhang Y."/>
            <person name="Fang M."/>
            <person name="Ma L."/>
            <person name="Zhao Y."/>
            <person name="Jiang S."/>
        </authorList>
    </citation>
    <scope>NUCLEOTIDE SEQUENCE [LARGE SCALE GENOMIC DNA]</scope>
    <source>
        <strain evidence="2">S2</strain>
        <tissue evidence="2">Leaf</tissue>
    </source>
</reference>
<comment type="caution">
    <text evidence="2">The sequence shown here is derived from an EMBL/GenBank/DDBJ whole genome shotgun (WGS) entry which is preliminary data.</text>
</comment>
<keyword evidence="2" id="KW-0804">Transcription</keyword>
<accession>A0A5N5I9H8</accession>
<dbReference type="OrthoDB" id="272392at2759"/>
<proteinExistence type="predicted"/>
<reference evidence="2 3" key="1">
    <citation type="submission" date="2019-09" db="EMBL/GenBank/DDBJ databases">
        <authorList>
            <person name="Ou C."/>
        </authorList>
    </citation>
    <scope>NUCLEOTIDE SEQUENCE [LARGE SCALE GENOMIC DNA]</scope>
    <source>
        <strain evidence="2">S2</strain>
        <tissue evidence="2">Leaf</tissue>
    </source>
</reference>
<evidence type="ECO:0000256" key="1">
    <source>
        <dbReference type="SAM" id="MobiDB-lite"/>
    </source>
</evidence>
<sequence length="129" mass="14478">MMSLEFLLVRYNLPTWDLTGGLPYLFSLKRATFEESVRCLKHKACVENVRARRLDDDGAAALVLREMLKSTRTAGKKVQTENSVPLSISTIYEEAINSEAGHTCLCDGERDVDDEDDESDSTCQLEENS</sequence>
<reference evidence="3" key="2">
    <citation type="submission" date="2019-10" db="EMBL/GenBank/DDBJ databases">
        <title>A de novo genome assembly of a pear dwarfing rootstock.</title>
        <authorList>
            <person name="Wang F."/>
            <person name="Wang J."/>
            <person name="Li S."/>
            <person name="Zhang Y."/>
            <person name="Fang M."/>
            <person name="Ma L."/>
            <person name="Zhao Y."/>
            <person name="Jiang S."/>
        </authorList>
    </citation>
    <scope>NUCLEOTIDE SEQUENCE [LARGE SCALE GENOMIC DNA]</scope>
</reference>
<keyword evidence="3" id="KW-1185">Reference proteome</keyword>
<feature type="region of interest" description="Disordered" evidence="1">
    <location>
        <begin position="107"/>
        <end position="129"/>
    </location>
</feature>
<dbReference type="EMBL" id="SMOL01000120">
    <property type="protein sequence ID" value="KAB2632144.1"/>
    <property type="molecule type" value="Genomic_DNA"/>
</dbReference>
<gene>
    <name evidence="2" type="ORF">D8674_028391</name>
</gene>
<evidence type="ECO:0000313" key="2">
    <source>
        <dbReference type="EMBL" id="KAB2632144.1"/>
    </source>
</evidence>
<dbReference type="GO" id="GO:0000428">
    <property type="term" value="C:DNA-directed RNA polymerase complex"/>
    <property type="evidence" value="ECO:0007669"/>
    <property type="project" value="UniProtKB-KW"/>
</dbReference>